<keyword evidence="2" id="KW-0812">Transmembrane</keyword>
<evidence type="ECO:0000313" key="3">
    <source>
        <dbReference type="Ensembl" id="ENSPMRP00000019098.1"/>
    </source>
</evidence>
<dbReference type="OMA" id="PSPRCEN"/>
<keyword evidence="2" id="KW-1133">Transmembrane helix</keyword>
<dbReference type="Proteomes" id="UP000472272">
    <property type="component" value="Chromosome 7"/>
</dbReference>
<proteinExistence type="predicted"/>
<evidence type="ECO:0000256" key="2">
    <source>
        <dbReference type="SAM" id="Phobius"/>
    </source>
</evidence>
<organism evidence="3 4">
    <name type="scientific">Podarcis muralis</name>
    <name type="common">Wall lizard</name>
    <name type="synonym">Lacerta muralis</name>
    <dbReference type="NCBI Taxonomy" id="64176"/>
    <lineage>
        <taxon>Eukaryota</taxon>
        <taxon>Metazoa</taxon>
        <taxon>Chordata</taxon>
        <taxon>Craniata</taxon>
        <taxon>Vertebrata</taxon>
        <taxon>Euteleostomi</taxon>
        <taxon>Lepidosauria</taxon>
        <taxon>Squamata</taxon>
        <taxon>Bifurcata</taxon>
        <taxon>Unidentata</taxon>
        <taxon>Episquamata</taxon>
        <taxon>Laterata</taxon>
        <taxon>Lacertibaenia</taxon>
        <taxon>Lacertidae</taxon>
        <taxon>Podarcis</taxon>
    </lineage>
</organism>
<keyword evidence="2" id="KW-0472">Membrane</keyword>
<evidence type="ECO:0000313" key="4">
    <source>
        <dbReference type="Proteomes" id="UP000472272"/>
    </source>
</evidence>
<reference evidence="3 4" key="1">
    <citation type="journal article" date="2019" name="Proc. Natl. Acad. Sci. U.S.A.">
        <title>Regulatory changes in pterin and carotenoid genes underlie balanced color polymorphisms in the wall lizard.</title>
        <authorList>
            <person name="Andrade P."/>
            <person name="Pinho C."/>
            <person name="Perez I de Lanuza G."/>
            <person name="Afonso S."/>
            <person name="Brejcha J."/>
            <person name="Rubin C.J."/>
            <person name="Wallerman O."/>
            <person name="Pereira P."/>
            <person name="Sabatino S.J."/>
            <person name="Bellati A."/>
            <person name="Pellitteri-Rosa D."/>
            <person name="Bosakova Z."/>
            <person name="Bunikis I."/>
            <person name="Carretero M.A."/>
            <person name="Feiner N."/>
            <person name="Marsik P."/>
            <person name="Pauperio F."/>
            <person name="Salvi D."/>
            <person name="Soler L."/>
            <person name="While G.M."/>
            <person name="Uller T."/>
            <person name="Font E."/>
            <person name="Andersson L."/>
            <person name="Carneiro M."/>
        </authorList>
    </citation>
    <scope>NUCLEOTIDE SEQUENCE</scope>
</reference>
<protein>
    <submittedName>
        <fullName evidence="3">Uncharacterized protein</fullName>
    </submittedName>
</protein>
<dbReference type="Ensembl" id="ENSPMRT00000020278.1">
    <property type="protein sequence ID" value="ENSPMRP00000019098.1"/>
    <property type="gene ID" value="ENSPMRG00000012483.1"/>
</dbReference>
<sequence>KSYFSQGQPDASVGPSSREEGNKLPLLRNICYLDNLETNSWNVTNSMTFPTKASNQNFIVLLNEVQKTINRNKCCYFFAILGQLNSDIFPDGRIWLSPKKVGFQSSAQVGLLVLFVMPLLITWVTLQLPGSMKPATLAHCAVRGSRGGKNV</sequence>
<reference evidence="3" key="2">
    <citation type="submission" date="2025-08" db="UniProtKB">
        <authorList>
            <consortium name="Ensembl"/>
        </authorList>
    </citation>
    <scope>IDENTIFICATION</scope>
</reference>
<feature type="transmembrane region" description="Helical" evidence="2">
    <location>
        <begin position="109"/>
        <end position="126"/>
    </location>
</feature>
<dbReference type="GeneTree" id="ENSGT01040000241481"/>
<accession>A0A670J3L1</accession>
<name>A0A670J3L1_PODMU</name>
<dbReference type="AlphaFoldDB" id="A0A670J3L1"/>
<reference evidence="3" key="3">
    <citation type="submission" date="2025-09" db="UniProtKB">
        <authorList>
            <consortium name="Ensembl"/>
        </authorList>
    </citation>
    <scope>IDENTIFICATION</scope>
</reference>
<feature type="region of interest" description="Disordered" evidence="1">
    <location>
        <begin position="1"/>
        <end position="20"/>
    </location>
</feature>
<keyword evidence="4" id="KW-1185">Reference proteome</keyword>
<evidence type="ECO:0000256" key="1">
    <source>
        <dbReference type="SAM" id="MobiDB-lite"/>
    </source>
</evidence>